<evidence type="ECO:0000313" key="2">
    <source>
        <dbReference type="Proteomes" id="UP001176941"/>
    </source>
</evidence>
<sequence>MQGKLGAPSTFFPLSFIWADLRTEGLHRQEGVGPLGGEAWLVLATEDLVGQWELDLGVVELLDHWSGHLLAAISFTFMIWIEGPGSVPGAHVSIALGDCASCGQVLALPVHVVGATAGVIA</sequence>
<keyword evidence="2" id="KW-1185">Reference proteome</keyword>
<gene>
    <name evidence="1" type="ORF">MRATA1EN1_LOCUS5379</name>
</gene>
<name>A0ABN8Y777_RANTA</name>
<protein>
    <submittedName>
        <fullName evidence="1">Uncharacterized protein</fullName>
    </submittedName>
</protein>
<proteinExistence type="predicted"/>
<accession>A0ABN8Y777</accession>
<organism evidence="1 2">
    <name type="scientific">Rangifer tarandus platyrhynchus</name>
    <name type="common">Svalbard reindeer</name>
    <dbReference type="NCBI Taxonomy" id="3082113"/>
    <lineage>
        <taxon>Eukaryota</taxon>
        <taxon>Metazoa</taxon>
        <taxon>Chordata</taxon>
        <taxon>Craniata</taxon>
        <taxon>Vertebrata</taxon>
        <taxon>Euteleostomi</taxon>
        <taxon>Mammalia</taxon>
        <taxon>Eutheria</taxon>
        <taxon>Laurasiatheria</taxon>
        <taxon>Artiodactyla</taxon>
        <taxon>Ruminantia</taxon>
        <taxon>Pecora</taxon>
        <taxon>Cervidae</taxon>
        <taxon>Odocoileinae</taxon>
        <taxon>Rangifer</taxon>
    </lineage>
</organism>
<dbReference type="EMBL" id="OX459950">
    <property type="protein sequence ID" value="CAI9156417.1"/>
    <property type="molecule type" value="Genomic_DNA"/>
</dbReference>
<evidence type="ECO:0000313" key="1">
    <source>
        <dbReference type="EMBL" id="CAI9156417.1"/>
    </source>
</evidence>
<dbReference type="Proteomes" id="UP001176941">
    <property type="component" value="Chromosome 14"/>
</dbReference>
<reference evidence="1" key="1">
    <citation type="submission" date="2023-04" db="EMBL/GenBank/DDBJ databases">
        <authorList>
            <consortium name="ELIXIR-Norway"/>
        </authorList>
    </citation>
    <scope>NUCLEOTIDE SEQUENCE [LARGE SCALE GENOMIC DNA]</scope>
</reference>